<organism evidence="1 2">
    <name type="scientific">Ligilactobacillus agilis</name>
    <dbReference type="NCBI Taxonomy" id="1601"/>
    <lineage>
        <taxon>Bacteria</taxon>
        <taxon>Bacillati</taxon>
        <taxon>Bacillota</taxon>
        <taxon>Bacilli</taxon>
        <taxon>Lactobacillales</taxon>
        <taxon>Lactobacillaceae</taxon>
        <taxon>Ligilactobacillus</taxon>
    </lineage>
</organism>
<evidence type="ECO:0000313" key="1">
    <source>
        <dbReference type="EMBL" id="OXS37921.1"/>
    </source>
</evidence>
<reference evidence="1 2" key="1">
    <citation type="submission" date="2016-03" db="EMBL/GenBank/DDBJ databases">
        <title>Sequencing of Lactobacillus Species from Commercial Turkeys.</title>
        <authorList>
            <person name="Johnson T.J."/>
            <person name="Youmans B.P."/>
            <person name="Case K.A."/>
        </authorList>
    </citation>
    <scope>NUCLEOTIDE SEQUENCE [LARGE SCALE GENOMIC DNA]</scope>
    <source>
        <strain evidence="1 2">UMNLA1</strain>
    </source>
</reference>
<comment type="caution">
    <text evidence="1">The sequence shown here is derived from an EMBL/GenBank/DDBJ whole genome shotgun (WGS) entry which is preliminary data.</text>
</comment>
<protein>
    <submittedName>
        <fullName evidence="1">Uncharacterized protein</fullName>
    </submittedName>
</protein>
<dbReference type="PROSITE" id="PS51257">
    <property type="entry name" value="PROKAR_LIPOPROTEIN"/>
    <property type="match status" value="1"/>
</dbReference>
<dbReference type="AlphaFoldDB" id="A0A226RPE3"/>
<proteinExistence type="predicted"/>
<dbReference type="Proteomes" id="UP000215261">
    <property type="component" value="Unassembled WGS sequence"/>
</dbReference>
<dbReference type="RefSeq" id="WP_089144752.1">
    <property type="nucleotide sequence ID" value="NZ_BLAP01000026.1"/>
</dbReference>
<name>A0A226RPE3_9LACO</name>
<sequence length="103" mass="11597">MNSKLKAKAKKELRFFDGLIIGVGLGYLSSVACFLGLGIINGLITFGAEKILSFFFLGWAVQYPLKFLVAFLVMWCLAEALYFIGIVTNRHRKFLEELVKSNQ</sequence>
<dbReference type="EMBL" id="LUGO01000086">
    <property type="protein sequence ID" value="OXS37921.1"/>
    <property type="molecule type" value="Genomic_DNA"/>
</dbReference>
<accession>A0A226RPE3</accession>
<gene>
    <name evidence="1" type="ORF">AYP69_01285</name>
</gene>
<evidence type="ECO:0000313" key="2">
    <source>
        <dbReference type="Proteomes" id="UP000215261"/>
    </source>
</evidence>
<dbReference type="KEGG" id="lagl:BEN83_03815"/>